<dbReference type="PANTHER" id="PTHR32309:SF13">
    <property type="entry name" value="FERRIC ENTEROBACTIN TRANSPORT PROTEIN FEPE"/>
    <property type="match status" value="1"/>
</dbReference>
<dbReference type="EMBL" id="FWZU01000001">
    <property type="protein sequence ID" value="SME90679.1"/>
    <property type="molecule type" value="Genomic_DNA"/>
</dbReference>
<reference evidence="4" key="1">
    <citation type="submission" date="2017-04" db="EMBL/GenBank/DDBJ databases">
        <authorList>
            <person name="Varghese N."/>
            <person name="Submissions S."/>
        </authorList>
    </citation>
    <scope>NUCLEOTIDE SEQUENCE [LARGE SCALE GENOMIC DNA]</scope>
    <source>
        <strain evidence="4">K3S</strain>
    </source>
</reference>
<dbReference type="GO" id="GO:0004713">
    <property type="term" value="F:protein tyrosine kinase activity"/>
    <property type="evidence" value="ECO:0007669"/>
    <property type="project" value="TreeGrafter"/>
</dbReference>
<accession>A0A1X7C655</accession>
<feature type="transmembrane region" description="Helical" evidence="2">
    <location>
        <begin position="481"/>
        <end position="502"/>
    </location>
</feature>
<sequence length="583" mass="66635">MQQSSDIAYYLDVVKRRKLQFLVPAAIVFSLVVLLAFILAPVYKSTATILIEDQEIPQDLVQTTVTGFVEERLQSISQVVLSHGNLLNIIKEFDLYSDLVGKYTTEEIIFKMRDDIKLEPITAEVTNQYSGRPSSATVAFTLSYEGRHPQKVAQVANILTSLFLKENLKEREKKAKSTFDFLELQLAELRSEILELESKIAKFKESHVNELPELLVHNMNSMERLQRDMDKVQEQVASLKNRKVYLQGQLASIDPNLRIISNEGKRFATSKEELERLRREYITLTSKYSELYPDVVALKRQITSLEKKVDTVGNLDGIQRQIKDKEQDLSVLSKKYSDKHPEIIILRKQIDALNERLEDESMQDHLFESAGSVPDNPGYIQIQTQIASTELEIAEAERVYAGLAHDYSGYQKRVVDTPQVEQGYKILLRDYDNAQRKYQETNSRLMSAREAKGLEQSQLAERFTLIDPPIVPEKPIRPNRIALVLVGFVLALGIGVGVGTFLEFMDRSIRRSEELSDIVKLPILAIIPYWESYTEAKAITNRKWLIILSVFSAIVLVLVGIHLFYMPLDIIAVKVIRKVVLNF</sequence>
<dbReference type="STRING" id="1519643.SAMN06295933_0396"/>
<keyword evidence="2" id="KW-1133">Transmembrane helix</keyword>
<gene>
    <name evidence="3" type="ORF">SAMN06295933_0396</name>
</gene>
<protein>
    <submittedName>
        <fullName evidence="3">Uncharacterized protein involved in exopolysaccharide biosynthesis</fullName>
    </submittedName>
</protein>
<evidence type="ECO:0000256" key="2">
    <source>
        <dbReference type="SAM" id="Phobius"/>
    </source>
</evidence>
<keyword evidence="1" id="KW-0175">Coiled coil</keyword>
<dbReference type="PANTHER" id="PTHR32309">
    <property type="entry name" value="TYROSINE-PROTEIN KINASE"/>
    <property type="match status" value="1"/>
</dbReference>
<proteinExistence type="predicted"/>
<dbReference type="GO" id="GO:0005886">
    <property type="term" value="C:plasma membrane"/>
    <property type="evidence" value="ECO:0007669"/>
    <property type="project" value="TreeGrafter"/>
</dbReference>
<dbReference type="AlphaFoldDB" id="A0A1X7C655"/>
<dbReference type="OrthoDB" id="9795292at2"/>
<evidence type="ECO:0000313" key="3">
    <source>
        <dbReference type="EMBL" id="SME90679.1"/>
    </source>
</evidence>
<dbReference type="InterPro" id="IPR050445">
    <property type="entry name" value="Bact_polysacc_biosynth/exp"/>
</dbReference>
<keyword evidence="4" id="KW-1185">Reference proteome</keyword>
<dbReference type="SUPFAM" id="SSF57997">
    <property type="entry name" value="Tropomyosin"/>
    <property type="match status" value="1"/>
</dbReference>
<keyword evidence="2" id="KW-0472">Membrane</keyword>
<evidence type="ECO:0000313" key="4">
    <source>
        <dbReference type="Proteomes" id="UP000192906"/>
    </source>
</evidence>
<feature type="transmembrane region" description="Helical" evidence="2">
    <location>
        <begin position="544"/>
        <end position="565"/>
    </location>
</feature>
<feature type="coiled-coil region" evidence="1">
    <location>
        <begin position="165"/>
        <end position="287"/>
    </location>
</feature>
<feature type="transmembrane region" description="Helical" evidence="2">
    <location>
        <begin position="21"/>
        <end position="43"/>
    </location>
</feature>
<keyword evidence="2" id="KW-0812">Transmembrane</keyword>
<dbReference type="Proteomes" id="UP000192906">
    <property type="component" value="Unassembled WGS sequence"/>
</dbReference>
<dbReference type="Gene3D" id="1.10.287.1490">
    <property type="match status" value="1"/>
</dbReference>
<organism evidence="3 4">
    <name type="scientific">Desulfovibrio gilichinskyi</name>
    <dbReference type="NCBI Taxonomy" id="1519643"/>
    <lineage>
        <taxon>Bacteria</taxon>
        <taxon>Pseudomonadati</taxon>
        <taxon>Thermodesulfobacteriota</taxon>
        <taxon>Desulfovibrionia</taxon>
        <taxon>Desulfovibrionales</taxon>
        <taxon>Desulfovibrionaceae</taxon>
        <taxon>Desulfovibrio</taxon>
    </lineage>
</organism>
<evidence type="ECO:0000256" key="1">
    <source>
        <dbReference type="SAM" id="Coils"/>
    </source>
</evidence>
<feature type="coiled-coil region" evidence="1">
    <location>
        <begin position="315"/>
        <end position="399"/>
    </location>
</feature>
<dbReference type="RefSeq" id="WP_085097527.1">
    <property type="nucleotide sequence ID" value="NZ_FWZU01000001.1"/>
</dbReference>
<name>A0A1X7C655_9BACT</name>
<feature type="coiled-coil region" evidence="1">
    <location>
        <begin position="424"/>
        <end position="451"/>
    </location>
</feature>